<reference evidence="1 2" key="1">
    <citation type="submission" date="2020-08" db="EMBL/GenBank/DDBJ databases">
        <title>Genome public.</title>
        <authorList>
            <person name="Liu C."/>
            <person name="Sun Q."/>
        </authorList>
    </citation>
    <scope>NUCLEOTIDE SEQUENCE [LARGE SCALE GENOMIC DNA]</scope>
    <source>
        <strain evidence="1 2">NSJ-37</strain>
    </source>
</reference>
<dbReference type="RefSeq" id="WP_022465923.1">
    <property type="nucleotide sequence ID" value="NZ_JACRSX010000004.1"/>
</dbReference>
<accession>A0ABR7N1W2</accession>
<dbReference type="Proteomes" id="UP000606193">
    <property type="component" value="Unassembled WGS sequence"/>
</dbReference>
<organism evidence="1 2">
    <name type="scientific">Jutongia huaianensis</name>
    <dbReference type="NCBI Taxonomy" id="2763668"/>
    <lineage>
        <taxon>Bacteria</taxon>
        <taxon>Bacillati</taxon>
        <taxon>Bacillota</taxon>
        <taxon>Clostridia</taxon>
        <taxon>Lachnospirales</taxon>
        <taxon>Lachnospiraceae</taxon>
        <taxon>Jutongia</taxon>
    </lineage>
</organism>
<gene>
    <name evidence="1" type="ORF">H8704_05245</name>
</gene>
<name>A0ABR7N1W2_9FIRM</name>
<dbReference type="EMBL" id="JACRSX010000004">
    <property type="protein sequence ID" value="MBC8562042.1"/>
    <property type="molecule type" value="Genomic_DNA"/>
</dbReference>
<sequence>MEEYIYKGNYEGYDVYISYAKEGPTTEEAYALYREACRSARYRSLVEMAESEEKQE</sequence>
<comment type="caution">
    <text evidence="1">The sequence shown here is derived from an EMBL/GenBank/DDBJ whole genome shotgun (WGS) entry which is preliminary data.</text>
</comment>
<protein>
    <submittedName>
        <fullName evidence="1">Uncharacterized protein</fullName>
    </submittedName>
</protein>
<keyword evidence="2" id="KW-1185">Reference proteome</keyword>
<evidence type="ECO:0000313" key="2">
    <source>
        <dbReference type="Proteomes" id="UP000606193"/>
    </source>
</evidence>
<proteinExistence type="predicted"/>
<evidence type="ECO:0000313" key="1">
    <source>
        <dbReference type="EMBL" id="MBC8562042.1"/>
    </source>
</evidence>